<organism evidence="1 2">
    <name type="scientific">Vibrio xiamenensis</name>
    <dbReference type="NCBI Taxonomy" id="861298"/>
    <lineage>
        <taxon>Bacteria</taxon>
        <taxon>Pseudomonadati</taxon>
        <taxon>Pseudomonadota</taxon>
        <taxon>Gammaproteobacteria</taxon>
        <taxon>Vibrionales</taxon>
        <taxon>Vibrionaceae</taxon>
        <taxon>Vibrio</taxon>
    </lineage>
</organism>
<evidence type="ECO:0000313" key="2">
    <source>
        <dbReference type="Proteomes" id="UP000198854"/>
    </source>
</evidence>
<dbReference type="OrthoDB" id="5891950at2"/>
<accession>A0A1G7YAB4</accession>
<gene>
    <name evidence="1" type="ORF">SAMN04488136_1054</name>
</gene>
<dbReference type="AlphaFoldDB" id="A0A1G7YAB4"/>
<protein>
    <submittedName>
        <fullName evidence="1">Uncharacterized protein</fullName>
    </submittedName>
</protein>
<name>A0A1G7YAB4_9VIBR</name>
<dbReference type="STRING" id="861298.SAMN04488136_1054"/>
<reference evidence="1 2" key="1">
    <citation type="submission" date="2016-10" db="EMBL/GenBank/DDBJ databases">
        <authorList>
            <person name="de Groot N.N."/>
        </authorList>
    </citation>
    <scope>NUCLEOTIDE SEQUENCE [LARGE SCALE GENOMIC DNA]</scope>
    <source>
        <strain evidence="1 2">CGMCC 1.10228</strain>
    </source>
</reference>
<keyword evidence="2" id="KW-1185">Reference proteome</keyword>
<dbReference type="EMBL" id="FNDD01000005">
    <property type="protein sequence ID" value="SDG93276.1"/>
    <property type="molecule type" value="Genomic_DNA"/>
</dbReference>
<sequence length="321" mass="35199">MTLIVGTTNLDGTGSASNLTADNGTVIDIGDSNSFQNVLNEEWGSELILDNIEIDKGGDHYGSLSVLIYNTAEWNAEGMKEIYLDSTAMEALDCYQGGISIYNFVDVYINFSDPDTFGDYSWNIGVNIYGAKRGDIDLSSLDISLTWLNIVPYSNGDSWSNMFTVTTGDSDDYVTFTSSNYAYTSDATQWTEFDVSLNGGDDTFTYALDAAASSDQTRYVDGGDGDDTLELETDSGILDFANFESIENGSDDDLTVTLSEDLLEANSELTITDLDIEFSDDYDSITVEETDSDYYTVTVVYDDESFTLSTNVINDDWLLAS</sequence>
<dbReference type="Proteomes" id="UP000198854">
    <property type="component" value="Unassembled WGS sequence"/>
</dbReference>
<dbReference type="RefSeq" id="WP_093270589.1">
    <property type="nucleotide sequence ID" value="NZ_FNDD01000005.1"/>
</dbReference>
<proteinExistence type="predicted"/>
<evidence type="ECO:0000313" key="1">
    <source>
        <dbReference type="EMBL" id="SDG93276.1"/>
    </source>
</evidence>